<evidence type="ECO:0008006" key="4">
    <source>
        <dbReference type="Google" id="ProtNLM"/>
    </source>
</evidence>
<evidence type="ECO:0000313" key="3">
    <source>
        <dbReference type="Proteomes" id="UP001345013"/>
    </source>
</evidence>
<proteinExistence type="predicted"/>
<accession>A0ABR0JVP6</accession>
<comment type="caution">
    <text evidence="2">The sequence shown here is derived from an EMBL/GenBank/DDBJ whole genome shotgun (WGS) entry which is preliminary data.</text>
</comment>
<organism evidence="2 3">
    <name type="scientific">Lithohypha guttulata</name>
    <dbReference type="NCBI Taxonomy" id="1690604"/>
    <lineage>
        <taxon>Eukaryota</taxon>
        <taxon>Fungi</taxon>
        <taxon>Dikarya</taxon>
        <taxon>Ascomycota</taxon>
        <taxon>Pezizomycotina</taxon>
        <taxon>Eurotiomycetes</taxon>
        <taxon>Chaetothyriomycetidae</taxon>
        <taxon>Chaetothyriales</taxon>
        <taxon>Trichomeriaceae</taxon>
        <taxon>Lithohypha</taxon>
    </lineage>
</organism>
<gene>
    <name evidence="2" type="ORF">LTR24_009888</name>
</gene>
<evidence type="ECO:0000313" key="2">
    <source>
        <dbReference type="EMBL" id="KAK5075771.1"/>
    </source>
</evidence>
<feature type="signal peptide" evidence="1">
    <location>
        <begin position="1"/>
        <end position="18"/>
    </location>
</feature>
<feature type="chain" id="PRO_5045323440" description="Sexual development protein" evidence="1">
    <location>
        <begin position="19"/>
        <end position="404"/>
    </location>
</feature>
<keyword evidence="3" id="KW-1185">Reference proteome</keyword>
<dbReference type="EMBL" id="JAVRRG010000247">
    <property type="protein sequence ID" value="KAK5075771.1"/>
    <property type="molecule type" value="Genomic_DNA"/>
</dbReference>
<evidence type="ECO:0000256" key="1">
    <source>
        <dbReference type="SAM" id="SignalP"/>
    </source>
</evidence>
<dbReference type="Proteomes" id="UP001345013">
    <property type="component" value="Unassembled WGS sequence"/>
</dbReference>
<keyword evidence="1" id="KW-0732">Signal</keyword>
<sequence length="404" mass="42497">MSSKRMVIGAAMLGLGAATPMVVRRGEAPWGGWSSSVVVTHVGAAASQVGAATSRSAVTPTTAGAPIQSGNPFNFPLDNGFPTLSDDAENTVNVLAHGTEPNGPPPTLKADDLTSFQLIAFNEMFEVAFFTDLLFNVTNRVPGFEVTGQNERQTLINALVAIQATEELHADNANAVLSNNKIAPIQPCKHQFPTTNLIDALNLAATFTGIVLGTLQDIQLHLAQDNAEDGPAVVPIIGSVVGNEGEQTGFFRNYIGKIPTGKPFLTRASRESAFSALNQMFVVNGSCPNSNTINLPVFLPLTVENTRIQPKDQLITFSVTVDKPSPPIGLSLVLINGQNVPIVEEVRDAVVKDGVATFQANFPYTEYVLDGLTIAALTKSAGSFTDAEAVANATIGGSGLIEVN</sequence>
<reference evidence="2 3" key="1">
    <citation type="submission" date="2023-08" db="EMBL/GenBank/DDBJ databases">
        <title>Black Yeasts Isolated from many extreme environments.</title>
        <authorList>
            <person name="Coleine C."/>
            <person name="Stajich J.E."/>
            <person name="Selbmann L."/>
        </authorList>
    </citation>
    <scope>NUCLEOTIDE SEQUENCE [LARGE SCALE GENOMIC DNA]</scope>
    <source>
        <strain evidence="2 3">CCFEE 5885</strain>
    </source>
</reference>
<name>A0ABR0JVP6_9EURO</name>
<protein>
    <recommendedName>
        <fullName evidence="4">Sexual development protein</fullName>
    </recommendedName>
</protein>